<evidence type="ECO:0000313" key="1">
    <source>
        <dbReference type="EMBL" id="PZX43379.1"/>
    </source>
</evidence>
<dbReference type="RefSeq" id="WP_015361189.1">
    <property type="nucleotide sequence ID" value="NZ_QKZR01000001.1"/>
</dbReference>
<gene>
    <name evidence="1" type="ORF">LX97_00379</name>
</gene>
<evidence type="ECO:0008006" key="3">
    <source>
        <dbReference type="Google" id="ProtNLM"/>
    </source>
</evidence>
<dbReference type="PROSITE" id="PS51257">
    <property type="entry name" value="PROKAR_LIPOPROTEIN"/>
    <property type="match status" value="1"/>
</dbReference>
<evidence type="ECO:0000313" key="2">
    <source>
        <dbReference type="Proteomes" id="UP000248584"/>
    </source>
</evidence>
<dbReference type="EMBL" id="QKZR01000001">
    <property type="protein sequence ID" value="PZX43379.1"/>
    <property type="molecule type" value="Genomic_DNA"/>
</dbReference>
<accession>A0ABX5Q0I9</accession>
<name>A0ABX5Q0I9_9FLAO</name>
<keyword evidence="2" id="KW-1185">Reference proteome</keyword>
<comment type="caution">
    <text evidence="1">The sequence shown here is derived from an EMBL/GenBank/DDBJ whole genome shotgun (WGS) entry which is preliminary data.</text>
</comment>
<sequence>MKNIALILSCIVLLSCKEDKKIIEIDDKPQVNVTVTNSIPHEVLKRQVDCNENTYIFNIPIFNSNTDADLVLNNSIKGLITKNFIDVTYNRDAPLKSLVEMFLDRRARILCKEKKEEGLLSVDTSFITDTDKFISYELEYVEGKEKGRLLKTFLKPDLKEIHLSDVIQENKKQDVLTIFNANLQQAVANLVTEIPTGEVKNEFMDYVRNTAFTFDTKDFETSGLAFDFKGETTKKLRLSKNVNLPEKFQFLNNTIIIEIDAYQLSHYLDLSRVID</sequence>
<protein>
    <recommendedName>
        <fullName evidence="3">Lipoprotein</fullName>
    </recommendedName>
</protein>
<organism evidence="1 2">
    <name type="scientific">Nonlabens dokdonensis</name>
    <dbReference type="NCBI Taxonomy" id="328515"/>
    <lineage>
        <taxon>Bacteria</taxon>
        <taxon>Pseudomonadati</taxon>
        <taxon>Bacteroidota</taxon>
        <taxon>Flavobacteriia</taxon>
        <taxon>Flavobacteriales</taxon>
        <taxon>Flavobacteriaceae</taxon>
        <taxon>Nonlabens</taxon>
    </lineage>
</organism>
<proteinExistence type="predicted"/>
<dbReference type="Proteomes" id="UP000248584">
    <property type="component" value="Unassembled WGS sequence"/>
</dbReference>
<reference evidence="1 2" key="1">
    <citation type="submission" date="2018-06" db="EMBL/GenBank/DDBJ databases">
        <title>Genomic Encyclopedia of Archaeal and Bacterial Type Strains, Phase II (KMG-II): from individual species to whole genera.</title>
        <authorList>
            <person name="Goeker M."/>
        </authorList>
    </citation>
    <scope>NUCLEOTIDE SEQUENCE [LARGE SCALE GENOMIC DNA]</scope>
    <source>
        <strain evidence="1 2">DSM 17205</strain>
    </source>
</reference>